<gene>
    <name evidence="3" type="ORF">METZ01_LOCUS74539</name>
</gene>
<evidence type="ECO:0000256" key="1">
    <source>
        <dbReference type="ARBA" id="ARBA00023125"/>
    </source>
</evidence>
<dbReference type="CDD" id="cd04765">
    <property type="entry name" value="HTH_MlrA-like_sg2"/>
    <property type="match status" value="1"/>
</dbReference>
<dbReference type="AlphaFoldDB" id="A0A381U0E2"/>
<proteinExistence type="predicted"/>
<evidence type="ECO:0000313" key="3">
    <source>
        <dbReference type="EMBL" id="SVA21685.1"/>
    </source>
</evidence>
<keyword evidence="1" id="KW-0238">DNA-binding</keyword>
<name>A0A381U0E2_9ZZZZ</name>
<dbReference type="InterPro" id="IPR009061">
    <property type="entry name" value="DNA-bd_dom_put_sf"/>
</dbReference>
<dbReference type="PROSITE" id="PS50937">
    <property type="entry name" value="HTH_MERR_2"/>
    <property type="match status" value="1"/>
</dbReference>
<organism evidence="3">
    <name type="scientific">marine metagenome</name>
    <dbReference type="NCBI Taxonomy" id="408172"/>
    <lineage>
        <taxon>unclassified sequences</taxon>
        <taxon>metagenomes</taxon>
        <taxon>ecological metagenomes</taxon>
    </lineage>
</organism>
<dbReference type="PANTHER" id="PTHR30204:SF15">
    <property type="entry name" value="BLL5018 PROTEIN"/>
    <property type="match status" value="1"/>
</dbReference>
<dbReference type="GO" id="GO:0003677">
    <property type="term" value="F:DNA binding"/>
    <property type="evidence" value="ECO:0007669"/>
    <property type="project" value="UniProtKB-KW"/>
</dbReference>
<dbReference type="PANTHER" id="PTHR30204">
    <property type="entry name" value="REDOX-CYCLING DRUG-SENSING TRANSCRIPTIONAL ACTIVATOR SOXR"/>
    <property type="match status" value="1"/>
</dbReference>
<feature type="domain" description="HTH merR-type" evidence="2">
    <location>
        <begin position="10"/>
        <end position="80"/>
    </location>
</feature>
<dbReference type="GO" id="GO:0003700">
    <property type="term" value="F:DNA-binding transcription factor activity"/>
    <property type="evidence" value="ECO:0007669"/>
    <property type="project" value="InterPro"/>
</dbReference>
<evidence type="ECO:0000259" key="2">
    <source>
        <dbReference type="PROSITE" id="PS50937"/>
    </source>
</evidence>
<dbReference type="InterPro" id="IPR047057">
    <property type="entry name" value="MerR_fam"/>
</dbReference>
<dbReference type="InterPro" id="IPR000551">
    <property type="entry name" value="MerR-type_HTH_dom"/>
</dbReference>
<protein>
    <recommendedName>
        <fullName evidence="2">HTH merR-type domain-containing protein</fullName>
    </recommendedName>
</protein>
<dbReference type="SUPFAM" id="SSF46955">
    <property type="entry name" value="Putative DNA-binding domain"/>
    <property type="match status" value="1"/>
</dbReference>
<reference evidence="3" key="1">
    <citation type="submission" date="2018-05" db="EMBL/GenBank/DDBJ databases">
        <authorList>
            <person name="Lanie J.A."/>
            <person name="Ng W.-L."/>
            <person name="Kazmierczak K.M."/>
            <person name="Andrzejewski T.M."/>
            <person name="Davidsen T.M."/>
            <person name="Wayne K.J."/>
            <person name="Tettelin H."/>
            <person name="Glass J.I."/>
            <person name="Rusch D."/>
            <person name="Podicherti R."/>
            <person name="Tsui H.-C.T."/>
            <person name="Winkler M.E."/>
        </authorList>
    </citation>
    <scope>NUCLEOTIDE SEQUENCE</scope>
</reference>
<dbReference type="Gene3D" id="1.10.1660.10">
    <property type="match status" value="1"/>
</dbReference>
<dbReference type="EMBL" id="UINC01005495">
    <property type="protein sequence ID" value="SVA21685.1"/>
    <property type="molecule type" value="Genomic_DNA"/>
</dbReference>
<dbReference type="SMART" id="SM00422">
    <property type="entry name" value="HTH_MERR"/>
    <property type="match status" value="1"/>
</dbReference>
<sequence length="115" mass="13574">MAEKKIEKLYYSISEVSEITQLKQYVLRYWETEFPMLHPKKNRAGNRSYRQSDIDTILKIKDLLYNQKYTIEGARERLKAGNVDVPTSDADTLRYRKLVKSIKKELQSLLKSLDS</sequence>
<accession>A0A381U0E2</accession>
<dbReference type="Pfam" id="PF13411">
    <property type="entry name" value="MerR_1"/>
    <property type="match status" value="1"/>
</dbReference>